<dbReference type="RefSeq" id="WP_134364431.1">
    <property type="nucleotide sequence ID" value="NZ_SOGJ01000032.1"/>
</dbReference>
<sequence length="493" mass="53669">MGLKEDSKFARFITMGALGADRIATDLTGRGHHMVELERYAMANKIWTTKVKRLRMADLLCTRCGRRFEAKAKTNLEVKLSHSAQPGRNWDAGMRPGDVFAFLRVVTDENGVPLVIGDPLYLSTGDMRNVEPKQGALKSAADGSERDIYWPITLAKRDGLVTKVKDGKVGIRDIDGKTSTLGRPSNVTLVQVDDLVVAGTLIGSTVVPERGLSCKGDVWDLSGALQSDDEIEVFASVKAIGLLSMKSLRLAVQTIANDDSRDMRLRIEAWGALARLGDVDAVAILAKLDDSPGDGAMQMERVLVLSELTGLNSAAESLYLIASNAELTEEIRAAAVWGLGIAWHDRFSFGWELAFDSSQKVRRHAQASLGVPSPVEIEGLIQELSVPERAPLAAALLAKSESVLALLEAAAGYESREWAIQGLGQISPEIIGGQARQLRIEDQAALEALWRRNIQDTHNEPNNLTELRFLEGQSISAVTSMQHKDRIRLESAG</sequence>
<proteinExistence type="predicted"/>
<comment type="caution">
    <text evidence="1">The sequence shown here is derived from an EMBL/GenBank/DDBJ whole genome shotgun (WGS) entry which is preliminary data.</text>
</comment>
<evidence type="ECO:0000313" key="1">
    <source>
        <dbReference type="EMBL" id="TFC95690.1"/>
    </source>
</evidence>
<gene>
    <name evidence="1" type="ORF">E3O65_14435</name>
</gene>
<evidence type="ECO:0008006" key="3">
    <source>
        <dbReference type="Google" id="ProtNLM"/>
    </source>
</evidence>
<keyword evidence="2" id="KW-1185">Reference proteome</keyword>
<organism evidence="1 2">
    <name type="scientific">Cryobacterium breve</name>
    <dbReference type="NCBI Taxonomy" id="1259258"/>
    <lineage>
        <taxon>Bacteria</taxon>
        <taxon>Bacillati</taxon>
        <taxon>Actinomycetota</taxon>
        <taxon>Actinomycetes</taxon>
        <taxon>Micrococcales</taxon>
        <taxon>Microbacteriaceae</taxon>
        <taxon>Cryobacterium</taxon>
    </lineage>
</organism>
<dbReference type="Proteomes" id="UP000298355">
    <property type="component" value="Unassembled WGS sequence"/>
</dbReference>
<accession>A0ABY2IVP0</accession>
<reference evidence="1 2" key="1">
    <citation type="submission" date="2019-03" db="EMBL/GenBank/DDBJ databases">
        <title>Genomics of glacier-inhabiting Cryobacterium strains.</title>
        <authorList>
            <person name="Liu Q."/>
            <person name="Xin Y.-H."/>
        </authorList>
    </citation>
    <scope>NUCLEOTIDE SEQUENCE [LARGE SCALE GENOMIC DNA]</scope>
    <source>
        <strain evidence="1 2">TMT4-23</strain>
    </source>
</reference>
<evidence type="ECO:0000313" key="2">
    <source>
        <dbReference type="Proteomes" id="UP000298355"/>
    </source>
</evidence>
<dbReference type="EMBL" id="SOGJ01000032">
    <property type="protein sequence ID" value="TFC95690.1"/>
    <property type="molecule type" value="Genomic_DNA"/>
</dbReference>
<protein>
    <recommendedName>
        <fullName evidence="3">HEAT repeat domain-containing protein</fullName>
    </recommendedName>
</protein>
<name>A0ABY2IVP0_9MICO</name>